<comment type="caution">
    <text evidence="1">The sequence shown here is derived from an EMBL/GenBank/DDBJ whole genome shotgun (WGS) entry which is preliminary data.</text>
</comment>
<dbReference type="EMBL" id="JAMDMX010000090">
    <property type="protein sequence ID" value="MCY9696180.1"/>
    <property type="molecule type" value="Genomic_DNA"/>
</dbReference>
<protein>
    <submittedName>
        <fullName evidence="1">Uncharacterized protein</fullName>
    </submittedName>
</protein>
<reference evidence="1 2" key="1">
    <citation type="submission" date="2022-05" db="EMBL/GenBank/DDBJ databases">
        <title>Genome Sequencing of Bee-Associated Microbes.</title>
        <authorList>
            <person name="Dunlap C."/>
        </authorList>
    </citation>
    <scope>NUCLEOTIDE SEQUENCE [LARGE SCALE GENOMIC DNA]</scope>
    <source>
        <strain evidence="1 2">NRRL B-14421</strain>
    </source>
</reference>
<dbReference type="Proteomes" id="UP001527099">
    <property type="component" value="Unassembled WGS sequence"/>
</dbReference>
<proteinExistence type="predicted"/>
<gene>
    <name evidence="1" type="ORF">M5X19_25250</name>
</gene>
<name>A0ABT4GIZ6_9BACL</name>
<keyword evidence="2" id="KW-1185">Reference proteome</keyword>
<accession>A0ABT4GIZ6</accession>
<evidence type="ECO:0000313" key="2">
    <source>
        <dbReference type="Proteomes" id="UP001527099"/>
    </source>
</evidence>
<evidence type="ECO:0000313" key="1">
    <source>
        <dbReference type="EMBL" id="MCY9696180.1"/>
    </source>
</evidence>
<dbReference type="RefSeq" id="WP_268617344.1">
    <property type="nucleotide sequence ID" value="NZ_JAMDMX010000090.1"/>
</dbReference>
<sequence length="114" mass="13160">MKSEVPVACCHPVFTKEERIDYKDAWGELEKRRTAVTEIEAGFQYQFHGDSDTLRLLYDWISLERKCCPFLTFTVTSSSEDEPVFLQLTGTEDAKSFLRSEINDKIILITTTNN</sequence>
<organism evidence="1 2">
    <name type="scientific">Paenibacillus alginolyticus</name>
    <dbReference type="NCBI Taxonomy" id="59839"/>
    <lineage>
        <taxon>Bacteria</taxon>
        <taxon>Bacillati</taxon>
        <taxon>Bacillota</taxon>
        <taxon>Bacilli</taxon>
        <taxon>Bacillales</taxon>
        <taxon>Paenibacillaceae</taxon>
        <taxon>Paenibacillus</taxon>
    </lineage>
</organism>